<keyword evidence="2" id="KW-1185">Reference proteome</keyword>
<proteinExistence type="predicted"/>
<sequence length="59" mass="6830">MKQNLELTRLSDEDFRAVDQLASERGPVRFLDPSRHLGFNIFDEENDQPLANSAPWDEV</sequence>
<accession>A0A2H3A278</accession>
<organism evidence="1 2">
    <name type="scientific">Trichoderma parareesei</name>
    <name type="common">Filamentous fungus</name>
    <dbReference type="NCBI Taxonomy" id="858221"/>
    <lineage>
        <taxon>Eukaryota</taxon>
        <taxon>Fungi</taxon>
        <taxon>Dikarya</taxon>
        <taxon>Ascomycota</taxon>
        <taxon>Pezizomycotina</taxon>
        <taxon>Sordariomycetes</taxon>
        <taxon>Hypocreomycetidae</taxon>
        <taxon>Hypocreales</taxon>
        <taxon>Hypocreaceae</taxon>
        <taxon>Trichoderma</taxon>
    </lineage>
</organism>
<dbReference type="EMBL" id="LFMI01000825">
    <property type="protein sequence ID" value="OTA08156.1"/>
    <property type="molecule type" value="Genomic_DNA"/>
</dbReference>
<dbReference type="AlphaFoldDB" id="A0A2H3A278"/>
<name>A0A2H3A278_TRIPA</name>
<evidence type="ECO:0000313" key="1">
    <source>
        <dbReference type="EMBL" id="OTA08156.1"/>
    </source>
</evidence>
<reference evidence="1 2" key="1">
    <citation type="journal article" date="2015" name="Genome Announc.">
        <title>Genome sequence and annotation of Trichoderma parareesei, the ancestor of the cellulase producer Trichoderma reesei.</title>
        <authorList>
            <person name="Yang D."/>
            <person name="Pomraning K."/>
            <person name="Kopchinskiy A."/>
            <person name="Karimi Aghcheh R."/>
            <person name="Atanasova L."/>
            <person name="Chenthamara K."/>
            <person name="Baker S.E."/>
            <person name="Zhang R."/>
            <person name="Shen Q."/>
            <person name="Freitag M."/>
            <person name="Kubicek C.P."/>
            <person name="Druzhinina I.S."/>
        </authorList>
    </citation>
    <scope>NUCLEOTIDE SEQUENCE [LARGE SCALE GENOMIC DNA]</scope>
    <source>
        <strain evidence="1 2">CBS 125925</strain>
    </source>
</reference>
<protein>
    <submittedName>
        <fullName evidence="1">Uncharacterized protein</fullName>
    </submittedName>
</protein>
<dbReference type="Proteomes" id="UP000219286">
    <property type="component" value="Unassembled WGS sequence"/>
</dbReference>
<comment type="caution">
    <text evidence="1">The sequence shown here is derived from an EMBL/GenBank/DDBJ whole genome shotgun (WGS) entry which is preliminary data.</text>
</comment>
<evidence type="ECO:0000313" key="2">
    <source>
        <dbReference type="Proteomes" id="UP000219286"/>
    </source>
</evidence>
<gene>
    <name evidence="1" type="ORF">A9Z42_0091060</name>
</gene>